<evidence type="ECO:0000313" key="3">
    <source>
        <dbReference type="Proteomes" id="UP001500782"/>
    </source>
</evidence>
<dbReference type="RefSeq" id="WP_343801272.1">
    <property type="nucleotide sequence ID" value="NZ_BAAADJ010000057.1"/>
</dbReference>
<feature type="transmembrane region" description="Helical" evidence="1">
    <location>
        <begin position="52"/>
        <end position="71"/>
    </location>
</feature>
<evidence type="ECO:0000313" key="2">
    <source>
        <dbReference type="EMBL" id="GAA0339801.1"/>
    </source>
</evidence>
<keyword evidence="3" id="KW-1185">Reference proteome</keyword>
<sequence>MHNADNKKLMFIVFGIIISISSLLWGLLSSAVKQTLFMPKDAFFFGADGVSIFISMGALFVLGISIVIVGIDLERKKLKWSLFAGLFGISLLVFVATMEEYYYYSPDGIYTNELAGFGTDKTDWEEIVLITNIFQKDQYGSTLPKSLIFDLEDGRQMEMNLGGQLLNARKQIDQTVRALGADSIIRILDPEGNIIQESLTPGRGK</sequence>
<name>A0ABN0WJK9_9BACI</name>
<comment type="caution">
    <text evidence="2">The sequence shown here is derived from an EMBL/GenBank/DDBJ whole genome shotgun (WGS) entry which is preliminary data.</text>
</comment>
<keyword evidence="1" id="KW-1133">Transmembrane helix</keyword>
<protein>
    <submittedName>
        <fullName evidence="2">Uncharacterized protein</fullName>
    </submittedName>
</protein>
<accession>A0ABN0WJK9</accession>
<proteinExistence type="predicted"/>
<keyword evidence="1" id="KW-0812">Transmembrane</keyword>
<dbReference type="Proteomes" id="UP001500782">
    <property type="component" value="Unassembled WGS sequence"/>
</dbReference>
<feature type="transmembrane region" description="Helical" evidence="1">
    <location>
        <begin position="83"/>
        <end position="104"/>
    </location>
</feature>
<dbReference type="EMBL" id="BAAADJ010000057">
    <property type="protein sequence ID" value="GAA0339801.1"/>
    <property type="molecule type" value="Genomic_DNA"/>
</dbReference>
<gene>
    <name evidence="2" type="ORF">GCM10008967_32710</name>
</gene>
<organism evidence="2 3">
    <name type="scientific">Bacillus carboniphilus</name>
    <dbReference type="NCBI Taxonomy" id="86663"/>
    <lineage>
        <taxon>Bacteria</taxon>
        <taxon>Bacillati</taxon>
        <taxon>Bacillota</taxon>
        <taxon>Bacilli</taxon>
        <taxon>Bacillales</taxon>
        <taxon>Bacillaceae</taxon>
        <taxon>Bacillus</taxon>
    </lineage>
</organism>
<feature type="transmembrane region" description="Helical" evidence="1">
    <location>
        <begin position="9"/>
        <end position="32"/>
    </location>
</feature>
<keyword evidence="1" id="KW-0472">Membrane</keyword>
<evidence type="ECO:0000256" key="1">
    <source>
        <dbReference type="SAM" id="Phobius"/>
    </source>
</evidence>
<reference evidence="2 3" key="1">
    <citation type="journal article" date="2019" name="Int. J. Syst. Evol. Microbiol.">
        <title>The Global Catalogue of Microorganisms (GCM) 10K type strain sequencing project: providing services to taxonomists for standard genome sequencing and annotation.</title>
        <authorList>
            <consortium name="The Broad Institute Genomics Platform"/>
            <consortium name="The Broad Institute Genome Sequencing Center for Infectious Disease"/>
            <person name="Wu L."/>
            <person name="Ma J."/>
        </authorList>
    </citation>
    <scope>NUCLEOTIDE SEQUENCE [LARGE SCALE GENOMIC DNA]</scope>
    <source>
        <strain evidence="2 3">JCM 9731</strain>
    </source>
</reference>